<dbReference type="InterPro" id="IPR016833">
    <property type="entry name" value="Put_Na-Bile_cotransptr"/>
</dbReference>
<reference evidence="1 2" key="1">
    <citation type="journal article" date="2019" name="Int. J. Syst. Evol. Microbiol.">
        <title>Capsulimonas corticalis gen. nov., sp. nov., an aerobic capsulated bacterium, of a novel bacterial order, Capsulimonadales ord. nov., of the class Armatimonadia of the phylum Armatimonadetes.</title>
        <authorList>
            <person name="Li J."/>
            <person name="Kudo C."/>
            <person name="Tonouchi A."/>
        </authorList>
    </citation>
    <scope>NUCLEOTIDE SEQUENCE [LARGE SCALE GENOMIC DNA]</scope>
    <source>
        <strain evidence="1 2">AX-7</strain>
    </source>
</reference>
<dbReference type="Proteomes" id="UP000287394">
    <property type="component" value="Chromosome"/>
</dbReference>
<dbReference type="PIRSF" id="PIRSF026166">
    <property type="entry name" value="UCP026166"/>
    <property type="match status" value="1"/>
</dbReference>
<dbReference type="KEGG" id="ccot:CCAX7_003180"/>
<dbReference type="InterPro" id="IPR038770">
    <property type="entry name" value="Na+/solute_symporter_sf"/>
</dbReference>
<dbReference type="GO" id="GO:0005886">
    <property type="term" value="C:plasma membrane"/>
    <property type="evidence" value="ECO:0007669"/>
    <property type="project" value="TreeGrafter"/>
</dbReference>
<evidence type="ECO:0000313" key="2">
    <source>
        <dbReference type="Proteomes" id="UP000287394"/>
    </source>
</evidence>
<accession>A0A402CS61</accession>
<dbReference type="PANTHER" id="PTHR18640">
    <property type="entry name" value="SOLUTE CARRIER FAMILY 10 MEMBER 7"/>
    <property type="match status" value="1"/>
</dbReference>
<dbReference type="AlphaFoldDB" id="A0A402CS61"/>
<name>A0A402CS61_9BACT</name>
<dbReference type="Pfam" id="PF13593">
    <property type="entry name" value="SBF_like"/>
    <property type="match status" value="1"/>
</dbReference>
<protein>
    <submittedName>
        <fullName evidence="1">Transporter</fullName>
    </submittedName>
</protein>
<sequence length="328" mass="35019">MPLRSFRIDWFLVGMAAAVGLAYLLPDPGAAGGSLHPELLTKLGIALIFFLNGVSLSFASLKSGMLQWKLHLVVQAATFLLFPILGLLALWLIGPRLSPDLRLGFFYLCALPSTVSSSVAMTAAARGNVPAAVFNATLSSLLGVFLTPMWIALVMKSGGQAMPFGKVILDLLEWLVLPLVIGQLCRPLLAEWAKGHKKFISTVDRCTILLLVYTSFCDSMKTGVWSGHGVGVLIATLAGTAILFFVVLTIVSATCDALGFPSKDRTAAVFCGSKKTLASGVPMARLIFGAHPGLSIILLPIMIYHPLQLVICGALASKWAKRETEQIP</sequence>
<dbReference type="RefSeq" id="WP_119320210.1">
    <property type="nucleotide sequence ID" value="NZ_AP025739.1"/>
</dbReference>
<keyword evidence="2" id="KW-1185">Reference proteome</keyword>
<evidence type="ECO:0000313" key="1">
    <source>
        <dbReference type="EMBL" id="BDI28267.1"/>
    </source>
</evidence>
<dbReference type="OrthoDB" id="9792271at2"/>
<organism evidence="1 2">
    <name type="scientific">Capsulimonas corticalis</name>
    <dbReference type="NCBI Taxonomy" id="2219043"/>
    <lineage>
        <taxon>Bacteria</taxon>
        <taxon>Bacillati</taxon>
        <taxon>Armatimonadota</taxon>
        <taxon>Armatimonadia</taxon>
        <taxon>Capsulimonadales</taxon>
        <taxon>Capsulimonadaceae</taxon>
        <taxon>Capsulimonas</taxon>
    </lineage>
</organism>
<proteinExistence type="predicted"/>
<gene>
    <name evidence="1" type="ORF">CCAX7_003180</name>
</gene>
<dbReference type="EMBL" id="AP025739">
    <property type="protein sequence ID" value="BDI28267.1"/>
    <property type="molecule type" value="Genomic_DNA"/>
</dbReference>
<dbReference type="PANTHER" id="PTHR18640:SF5">
    <property type="entry name" value="SODIUM_BILE ACID COTRANSPORTER 7"/>
    <property type="match status" value="1"/>
</dbReference>
<dbReference type="Gene3D" id="1.20.1530.20">
    <property type="match status" value="1"/>
</dbReference>